<dbReference type="InterPro" id="IPR000073">
    <property type="entry name" value="AB_hydrolase_1"/>
</dbReference>
<dbReference type="PANTHER" id="PTHR32268">
    <property type="entry name" value="HOMOSERINE O-ACETYLTRANSFERASE"/>
    <property type="match status" value="1"/>
</dbReference>
<evidence type="ECO:0000313" key="3">
    <source>
        <dbReference type="EMBL" id="RAI57940.1"/>
    </source>
</evidence>
<dbReference type="InterPro" id="IPR029058">
    <property type="entry name" value="AB_hydrolase_fold"/>
</dbReference>
<dbReference type="EMBL" id="QLIX01000012">
    <property type="protein sequence ID" value="RAI57940.1"/>
    <property type="molecule type" value="Genomic_DNA"/>
</dbReference>
<dbReference type="NCBIfam" id="NF005757">
    <property type="entry name" value="PRK07581.1"/>
    <property type="match status" value="1"/>
</dbReference>
<dbReference type="GO" id="GO:0016747">
    <property type="term" value="F:acyltransferase activity, transferring groups other than amino-acyl groups"/>
    <property type="evidence" value="ECO:0007669"/>
    <property type="project" value="InterPro"/>
</dbReference>
<dbReference type="OrthoDB" id="9800754at2"/>
<accession>A0A327M4N7</accession>
<feature type="active site" description="Nucleophile" evidence="1">
    <location>
        <position position="141"/>
    </location>
</feature>
<dbReference type="RefSeq" id="WP_111470823.1">
    <property type="nucleotide sequence ID" value="NZ_QLIX01000012.1"/>
</dbReference>
<dbReference type="InterPro" id="IPR008220">
    <property type="entry name" value="HAT_MetX-like"/>
</dbReference>
<keyword evidence="4" id="KW-1185">Reference proteome</keyword>
<dbReference type="AlphaFoldDB" id="A0A327M4N7"/>
<feature type="active site" evidence="1">
    <location>
        <position position="295"/>
    </location>
</feature>
<evidence type="ECO:0000259" key="2">
    <source>
        <dbReference type="Pfam" id="PF00561"/>
    </source>
</evidence>
<dbReference type="PANTHER" id="PTHR32268:SF15">
    <property type="entry name" value="HOMOSERINE ACETYLTRANSFERASE FAMILY PROTEIN (AFU_ORTHOLOGUE AFUA_1G15350)"/>
    <property type="match status" value="1"/>
</dbReference>
<evidence type="ECO:0000313" key="4">
    <source>
        <dbReference type="Proteomes" id="UP000249065"/>
    </source>
</evidence>
<organism evidence="3 4">
    <name type="scientific">Roseicella frigidaeris</name>
    <dbReference type="NCBI Taxonomy" id="2230885"/>
    <lineage>
        <taxon>Bacteria</taxon>
        <taxon>Pseudomonadati</taxon>
        <taxon>Pseudomonadota</taxon>
        <taxon>Alphaproteobacteria</taxon>
        <taxon>Acetobacterales</taxon>
        <taxon>Roseomonadaceae</taxon>
        <taxon>Roseicella</taxon>
    </lineage>
</organism>
<reference evidence="4" key="1">
    <citation type="submission" date="2018-06" db="EMBL/GenBank/DDBJ databases">
        <authorList>
            <person name="Khan S.A."/>
        </authorList>
    </citation>
    <scope>NUCLEOTIDE SEQUENCE [LARGE SCALE GENOMIC DNA]</scope>
    <source>
        <strain evidence="4">DB-1506</strain>
    </source>
</reference>
<dbReference type="Pfam" id="PF00561">
    <property type="entry name" value="Abhydrolase_1"/>
    <property type="match status" value="1"/>
</dbReference>
<dbReference type="Proteomes" id="UP000249065">
    <property type="component" value="Unassembled WGS sequence"/>
</dbReference>
<feature type="active site" evidence="1">
    <location>
        <position position="324"/>
    </location>
</feature>
<dbReference type="Gene3D" id="3.40.50.1820">
    <property type="entry name" value="alpha/beta hydrolase"/>
    <property type="match status" value="1"/>
</dbReference>
<dbReference type="SUPFAM" id="SSF53474">
    <property type="entry name" value="alpha/beta-Hydrolases"/>
    <property type="match status" value="1"/>
</dbReference>
<comment type="caution">
    <text evidence="3">The sequence shown here is derived from an EMBL/GenBank/DDBJ whole genome shotgun (WGS) entry which is preliminary data.</text>
</comment>
<proteinExistence type="predicted"/>
<gene>
    <name evidence="3" type="ORF">DOO78_15750</name>
</gene>
<name>A0A327M4N7_9PROT</name>
<sequence length="352" mass="38814">MSESGYYSQALHGPYETEEIGDLVLEEGGTLRGCRLAYATYGRLNAARDNAILVPTWYSGTHKIIEQVLIGPGRALDPERYFILVVNQIGSGLSTSPSNTPAPAGGAYFPKVRIGDDVVAQHRLVTGKFGLERLALVVGGSMGAQQTYEWAVRYPEMVQRAAPIAGTARNTPHDFLFTETLVEAITSDPGFAKGFYASPEDVREGLLRHARIWAVMGWSTEFYQRERHRTLGFSSLDDFILNFMFAYFRVMDPNNLLCMAWKWQRGDVGRLAGGDLRAALGRIRARTCVMPMTSDMFFPPSDCQAEWRLIPDAAFHPIETVDGHLALFGADQAAIAQIDRHLKALLAAPPGG</sequence>
<protein>
    <recommendedName>
        <fullName evidence="2">AB hydrolase-1 domain-containing protein</fullName>
    </recommendedName>
</protein>
<evidence type="ECO:0000256" key="1">
    <source>
        <dbReference type="PIRSR" id="PIRSR000443-1"/>
    </source>
</evidence>
<dbReference type="PIRSF" id="PIRSF000443">
    <property type="entry name" value="Homoser_Ac_trans"/>
    <property type="match status" value="1"/>
</dbReference>
<feature type="domain" description="AB hydrolase-1" evidence="2">
    <location>
        <begin position="74"/>
        <end position="208"/>
    </location>
</feature>